<evidence type="ECO:0000313" key="3">
    <source>
        <dbReference type="Proteomes" id="UP000198901"/>
    </source>
</evidence>
<dbReference type="Pfam" id="PF02661">
    <property type="entry name" value="Fic"/>
    <property type="match status" value="1"/>
</dbReference>
<dbReference type="Proteomes" id="UP000198901">
    <property type="component" value="Unassembled WGS sequence"/>
</dbReference>
<dbReference type="GO" id="GO:0016301">
    <property type="term" value="F:kinase activity"/>
    <property type="evidence" value="ECO:0007669"/>
    <property type="project" value="InterPro"/>
</dbReference>
<sequence length="129" mass="14322">MTITIRDLIELHDYVIQKSGGATGIRDHRSLESAIHQPFMSFGGEPLFPDVRLQAVALCFYLVTSHPFIDGNKRIGHAAMLLLLKLNGFEFIAPIADQEKVMLDLAAGLLDREEFSNWALAHIFSVEGA</sequence>
<protein>
    <submittedName>
        <fullName evidence="2">Death on curing protein</fullName>
    </submittedName>
</protein>
<dbReference type="InterPro" id="IPR003812">
    <property type="entry name" value="Fido"/>
</dbReference>
<dbReference type="InterPro" id="IPR006440">
    <property type="entry name" value="Doc"/>
</dbReference>
<dbReference type="AlphaFoldDB" id="A0A1G9PKN8"/>
<dbReference type="InterPro" id="IPR053737">
    <property type="entry name" value="Type_II_TA_Toxin"/>
</dbReference>
<proteinExistence type="predicted"/>
<dbReference type="Gene3D" id="1.20.120.1870">
    <property type="entry name" value="Fic/DOC protein, Fido domain"/>
    <property type="match status" value="1"/>
</dbReference>
<gene>
    <name evidence="2" type="ORF">SAMN04488090_2211</name>
</gene>
<organism evidence="2 3">
    <name type="scientific">Siphonobacter aquaeclarae</name>
    <dbReference type="NCBI Taxonomy" id="563176"/>
    <lineage>
        <taxon>Bacteria</taxon>
        <taxon>Pseudomonadati</taxon>
        <taxon>Bacteroidota</taxon>
        <taxon>Cytophagia</taxon>
        <taxon>Cytophagales</taxon>
        <taxon>Cytophagaceae</taxon>
        <taxon>Siphonobacter</taxon>
    </lineage>
</organism>
<dbReference type="NCBIfam" id="TIGR01550">
    <property type="entry name" value="DOC_P1"/>
    <property type="match status" value="1"/>
</dbReference>
<dbReference type="STRING" id="563176.SAMN04488090_2211"/>
<reference evidence="2 3" key="1">
    <citation type="submission" date="2016-10" db="EMBL/GenBank/DDBJ databases">
        <authorList>
            <person name="de Groot N.N."/>
        </authorList>
    </citation>
    <scope>NUCLEOTIDE SEQUENCE [LARGE SCALE GENOMIC DNA]</scope>
    <source>
        <strain evidence="2 3">DSM 21668</strain>
    </source>
</reference>
<dbReference type="SUPFAM" id="SSF140931">
    <property type="entry name" value="Fic-like"/>
    <property type="match status" value="1"/>
</dbReference>
<accession>A0A1G9PKN8</accession>
<dbReference type="InterPro" id="IPR036597">
    <property type="entry name" value="Fido-like_dom_sf"/>
</dbReference>
<name>A0A1G9PKN8_9BACT</name>
<dbReference type="EMBL" id="FNGS01000004">
    <property type="protein sequence ID" value="SDL99071.1"/>
    <property type="molecule type" value="Genomic_DNA"/>
</dbReference>
<keyword evidence="3" id="KW-1185">Reference proteome</keyword>
<evidence type="ECO:0000259" key="1">
    <source>
        <dbReference type="PROSITE" id="PS51459"/>
    </source>
</evidence>
<feature type="domain" description="Fido" evidence="1">
    <location>
        <begin position="3"/>
        <end position="121"/>
    </location>
</feature>
<dbReference type="OrthoDB" id="9802752at2"/>
<evidence type="ECO:0000313" key="2">
    <source>
        <dbReference type="EMBL" id="SDL99071.1"/>
    </source>
</evidence>
<dbReference type="PANTHER" id="PTHR39426">
    <property type="entry name" value="HOMOLOGY TO DEATH-ON-CURING PROTEIN OF PHAGE P1"/>
    <property type="match status" value="1"/>
</dbReference>
<dbReference type="RefSeq" id="WP_093201742.1">
    <property type="nucleotide sequence ID" value="NZ_FNGS01000004.1"/>
</dbReference>
<dbReference type="PANTHER" id="PTHR39426:SF1">
    <property type="entry name" value="HOMOLOGY TO DEATH-ON-CURING PROTEIN OF PHAGE P1"/>
    <property type="match status" value="1"/>
</dbReference>
<dbReference type="PROSITE" id="PS51459">
    <property type="entry name" value="FIDO"/>
    <property type="match status" value="1"/>
</dbReference>